<dbReference type="Proteomes" id="UP001596052">
    <property type="component" value="Unassembled WGS sequence"/>
</dbReference>
<name>A0ABW0KPK6_9BACT</name>
<feature type="signal peptide" evidence="1">
    <location>
        <begin position="1"/>
        <end position="23"/>
    </location>
</feature>
<dbReference type="RefSeq" id="WP_377166341.1">
    <property type="nucleotide sequence ID" value="NZ_JBHSMQ010000003.1"/>
</dbReference>
<comment type="caution">
    <text evidence="3">The sequence shown here is derived from an EMBL/GenBank/DDBJ whole genome shotgun (WGS) entry which is preliminary data.</text>
</comment>
<evidence type="ECO:0000313" key="4">
    <source>
        <dbReference type="Proteomes" id="UP001596052"/>
    </source>
</evidence>
<evidence type="ECO:0000259" key="2">
    <source>
        <dbReference type="Pfam" id="PF01261"/>
    </source>
</evidence>
<protein>
    <submittedName>
        <fullName evidence="3">Sugar phosphate isomerase/epimerase family protein</fullName>
    </submittedName>
</protein>
<keyword evidence="4" id="KW-1185">Reference proteome</keyword>
<organism evidence="3 4">
    <name type="scientific">Prosthecobacter fluviatilis</name>
    <dbReference type="NCBI Taxonomy" id="445931"/>
    <lineage>
        <taxon>Bacteria</taxon>
        <taxon>Pseudomonadati</taxon>
        <taxon>Verrucomicrobiota</taxon>
        <taxon>Verrucomicrobiia</taxon>
        <taxon>Verrucomicrobiales</taxon>
        <taxon>Verrucomicrobiaceae</taxon>
        <taxon>Prosthecobacter</taxon>
    </lineage>
</organism>
<dbReference type="GO" id="GO:0016853">
    <property type="term" value="F:isomerase activity"/>
    <property type="evidence" value="ECO:0007669"/>
    <property type="project" value="UniProtKB-KW"/>
</dbReference>
<dbReference type="EMBL" id="JBHSMQ010000003">
    <property type="protein sequence ID" value="MFC5455349.1"/>
    <property type="molecule type" value="Genomic_DNA"/>
</dbReference>
<accession>A0ABW0KPK6</accession>
<dbReference type="InterPro" id="IPR036237">
    <property type="entry name" value="Xyl_isomerase-like_sf"/>
</dbReference>
<dbReference type="InterPro" id="IPR013022">
    <property type="entry name" value="Xyl_isomerase-like_TIM-brl"/>
</dbReference>
<dbReference type="InterPro" id="IPR050312">
    <property type="entry name" value="IolE/XylAMocC-like"/>
</dbReference>
<feature type="domain" description="Xylose isomerase-like TIM barrel" evidence="2">
    <location>
        <begin position="48"/>
        <end position="273"/>
    </location>
</feature>
<evidence type="ECO:0000313" key="3">
    <source>
        <dbReference type="EMBL" id="MFC5455349.1"/>
    </source>
</evidence>
<dbReference type="Pfam" id="PF01261">
    <property type="entry name" value="AP_endonuc_2"/>
    <property type="match status" value="1"/>
</dbReference>
<keyword evidence="1" id="KW-0732">Signal</keyword>
<dbReference type="SUPFAM" id="SSF51658">
    <property type="entry name" value="Xylose isomerase-like"/>
    <property type="match status" value="1"/>
</dbReference>
<sequence length="302" mass="32656">MPTRRHFLHTALGFAALPQLTHAASPGGVSLGFSLYGMKTLTLADALKTCAEIGYSNVELALNAGFPTEPKVFTPEARKEAVQQLSALKLELPCLMVNISLTADDTAHALALQTIRDAAQVARDMNAAKPPIIETVCGGKPATWEQQKAGMVERLHSWAEVAEKEKATIAIKAHVGSAVNSPERLLWLLEQVKSPAIQVTYDYSHFELQGIDMEESMKLLLPRTQFIHVKDASGDAAKFQFLLPGEGKTDYVKYFTALKQHGYHGPVVVEVSGQIFSKPGYDPVAAAKKCHVALAGALAKVV</sequence>
<feature type="chain" id="PRO_5045220655" evidence="1">
    <location>
        <begin position="24"/>
        <end position="302"/>
    </location>
</feature>
<dbReference type="PANTHER" id="PTHR12110">
    <property type="entry name" value="HYDROXYPYRUVATE ISOMERASE"/>
    <property type="match status" value="1"/>
</dbReference>
<evidence type="ECO:0000256" key="1">
    <source>
        <dbReference type="SAM" id="SignalP"/>
    </source>
</evidence>
<gene>
    <name evidence="3" type="ORF">ACFQDI_10815</name>
</gene>
<proteinExistence type="predicted"/>
<keyword evidence="3" id="KW-0413">Isomerase</keyword>
<reference evidence="4" key="1">
    <citation type="journal article" date="2019" name="Int. J. Syst. Evol. Microbiol.">
        <title>The Global Catalogue of Microorganisms (GCM) 10K type strain sequencing project: providing services to taxonomists for standard genome sequencing and annotation.</title>
        <authorList>
            <consortium name="The Broad Institute Genomics Platform"/>
            <consortium name="The Broad Institute Genome Sequencing Center for Infectious Disease"/>
            <person name="Wu L."/>
            <person name="Ma J."/>
        </authorList>
    </citation>
    <scope>NUCLEOTIDE SEQUENCE [LARGE SCALE GENOMIC DNA]</scope>
    <source>
        <strain evidence="4">CGMCC 4.1469</strain>
    </source>
</reference>
<dbReference type="Gene3D" id="3.20.20.150">
    <property type="entry name" value="Divalent-metal-dependent TIM barrel enzymes"/>
    <property type="match status" value="1"/>
</dbReference>